<keyword evidence="1 6" id="KW-0963">Cytoplasm</keyword>
<comment type="caution">
    <text evidence="6">Lacks conserved residue(s) required for the propagation of feature annotation.</text>
</comment>
<dbReference type="GO" id="GO:0006310">
    <property type="term" value="P:DNA recombination"/>
    <property type="evidence" value="ECO:0007669"/>
    <property type="project" value="UniProtKB-UniRule"/>
</dbReference>
<dbReference type="InterPro" id="IPR000085">
    <property type="entry name" value="RuvA"/>
</dbReference>
<dbReference type="InterPro" id="IPR010994">
    <property type="entry name" value="RuvA_2-like"/>
</dbReference>
<keyword evidence="3 6" id="KW-0238">DNA-binding</keyword>
<proteinExistence type="inferred from homology"/>
<dbReference type="NCBIfam" id="TIGR00084">
    <property type="entry name" value="ruvA"/>
    <property type="match status" value="1"/>
</dbReference>
<feature type="domain" description="Helix-hairpin-helix DNA-binding motif class 1" evidence="7">
    <location>
        <begin position="108"/>
        <end position="127"/>
    </location>
</feature>
<keyword evidence="5 6" id="KW-0234">DNA repair</keyword>
<dbReference type="InterPro" id="IPR003583">
    <property type="entry name" value="Hlx-hairpin-Hlx_DNA-bd_motif"/>
</dbReference>
<evidence type="ECO:0000313" key="9">
    <source>
        <dbReference type="Proteomes" id="UP000295718"/>
    </source>
</evidence>
<comment type="domain">
    <text evidence="6">Has three domains with a flexible linker between the domains II and III and assumes an 'L' shape. Domain III is highly mobile and contacts RuvB.</text>
</comment>
<dbReference type="GO" id="GO:0006281">
    <property type="term" value="P:DNA repair"/>
    <property type="evidence" value="ECO:0007669"/>
    <property type="project" value="UniProtKB-UniRule"/>
</dbReference>
<dbReference type="RefSeq" id="WP_031390090.1">
    <property type="nucleotide sequence ID" value="NZ_JPNB01000001.1"/>
</dbReference>
<accession>A0A4V2QC07</accession>
<keyword evidence="2 6" id="KW-0227">DNA damage</keyword>
<sequence length="201" mass="21428">MIAYIKGEIADITEDNLVLEANSIGYNIKISSGTAGMLPGIGEEVKIYTYTCVREDAFHLYGFLTKDDLDIFKKLITVNGIGPKGGLAILSVMSADSLRFAIISGDVKEISKAPGIGKKTAERVILDLRDKVSIEDTFVNKSMGGELSGASSGDTSSKNEAIEALTALGYSASEALKAVKQIAVTEDMDTEDILKLALKKI</sequence>
<dbReference type="InterPro" id="IPR036267">
    <property type="entry name" value="RuvA_C_sf"/>
</dbReference>
<organism evidence="8 9">
    <name type="scientific">Kineothrix alysoides</name>
    <dbReference type="NCBI Taxonomy" id="1469948"/>
    <lineage>
        <taxon>Bacteria</taxon>
        <taxon>Bacillati</taxon>
        <taxon>Bacillota</taxon>
        <taxon>Clostridia</taxon>
        <taxon>Lachnospirales</taxon>
        <taxon>Lachnospiraceae</taxon>
        <taxon>Kineothrix</taxon>
    </lineage>
</organism>
<dbReference type="SUPFAM" id="SSF50249">
    <property type="entry name" value="Nucleic acid-binding proteins"/>
    <property type="match status" value="1"/>
</dbReference>
<dbReference type="CDD" id="cd14332">
    <property type="entry name" value="UBA_RuvA_C"/>
    <property type="match status" value="1"/>
</dbReference>
<dbReference type="AlphaFoldDB" id="A0A4V2QC07"/>
<dbReference type="InterPro" id="IPR013849">
    <property type="entry name" value="DNA_helicase_Holl-junc_RuvA_I"/>
</dbReference>
<evidence type="ECO:0000256" key="6">
    <source>
        <dbReference type="HAMAP-Rule" id="MF_00031"/>
    </source>
</evidence>
<protein>
    <recommendedName>
        <fullName evidence="6">Holliday junction branch migration complex subunit RuvA</fullName>
    </recommendedName>
</protein>
<dbReference type="Pfam" id="PF14520">
    <property type="entry name" value="HHH_5"/>
    <property type="match status" value="1"/>
</dbReference>
<dbReference type="STRING" id="1469948.GCA_000732725_01370"/>
<evidence type="ECO:0000256" key="3">
    <source>
        <dbReference type="ARBA" id="ARBA00023125"/>
    </source>
</evidence>
<keyword evidence="8" id="KW-0067">ATP-binding</keyword>
<dbReference type="GO" id="GO:0048476">
    <property type="term" value="C:Holliday junction resolvase complex"/>
    <property type="evidence" value="ECO:0007669"/>
    <property type="project" value="UniProtKB-UniRule"/>
</dbReference>
<dbReference type="Proteomes" id="UP000295718">
    <property type="component" value="Unassembled WGS sequence"/>
</dbReference>
<evidence type="ECO:0000256" key="5">
    <source>
        <dbReference type="ARBA" id="ARBA00023204"/>
    </source>
</evidence>
<evidence type="ECO:0000256" key="4">
    <source>
        <dbReference type="ARBA" id="ARBA00023172"/>
    </source>
</evidence>
<feature type="region of interest" description="Domain III" evidence="6">
    <location>
        <begin position="155"/>
        <end position="201"/>
    </location>
</feature>
<reference evidence="8 9" key="1">
    <citation type="submission" date="2019-03" db="EMBL/GenBank/DDBJ databases">
        <title>Genomic Encyclopedia of Type Strains, Phase IV (KMG-IV): sequencing the most valuable type-strain genomes for metagenomic binning, comparative biology and taxonomic classification.</title>
        <authorList>
            <person name="Goeker M."/>
        </authorList>
    </citation>
    <scope>NUCLEOTIDE SEQUENCE [LARGE SCALE GENOMIC DNA]</scope>
    <source>
        <strain evidence="8 9">DSM 100556</strain>
    </source>
</reference>
<evidence type="ECO:0000256" key="2">
    <source>
        <dbReference type="ARBA" id="ARBA00022763"/>
    </source>
</evidence>
<dbReference type="GO" id="GO:0005524">
    <property type="term" value="F:ATP binding"/>
    <property type="evidence" value="ECO:0007669"/>
    <property type="project" value="InterPro"/>
</dbReference>
<dbReference type="GO" id="GO:0000400">
    <property type="term" value="F:four-way junction DNA binding"/>
    <property type="evidence" value="ECO:0007669"/>
    <property type="project" value="UniProtKB-UniRule"/>
</dbReference>
<gene>
    <name evidence="6" type="primary">ruvA</name>
    <name evidence="8" type="ORF">EDD76_106120</name>
</gene>
<feature type="domain" description="Helix-hairpin-helix DNA-binding motif class 1" evidence="7">
    <location>
        <begin position="73"/>
        <end position="92"/>
    </location>
</feature>
<keyword evidence="8" id="KW-0378">Hydrolase</keyword>
<feature type="region of interest" description="Domain I" evidence="6">
    <location>
        <begin position="1"/>
        <end position="64"/>
    </location>
</feature>
<comment type="similarity">
    <text evidence="6">Belongs to the RuvA family.</text>
</comment>
<dbReference type="GO" id="GO:0009379">
    <property type="term" value="C:Holliday junction helicase complex"/>
    <property type="evidence" value="ECO:0007669"/>
    <property type="project" value="InterPro"/>
</dbReference>
<dbReference type="InterPro" id="IPR011114">
    <property type="entry name" value="RuvA_C"/>
</dbReference>
<evidence type="ECO:0000259" key="7">
    <source>
        <dbReference type="SMART" id="SM00278"/>
    </source>
</evidence>
<dbReference type="Pfam" id="PF07499">
    <property type="entry name" value="RuvA_C"/>
    <property type="match status" value="1"/>
</dbReference>
<keyword evidence="8" id="KW-0347">Helicase</keyword>
<name>A0A4V2QC07_9FIRM</name>
<comment type="caution">
    <text evidence="8">The sequence shown here is derived from an EMBL/GenBank/DDBJ whole genome shotgun (WGS) entry which is preliminary data.</text>
</comment>
<evidence type="ECO:0000313" key="8">
    <source>
        <dbReference type="EMBL" id="TCL58467.1"/>
    </source>
</evidence>
<comment type="subunit">
    <text evidence="6">Homotetramer. Forms an RuvA(8)-RuvB(12)-Holliday junction (HJ) complex. HJ DNA is sandwiched between 2 RuvA tetramers; dsDNA enters through RuvA and exits via RuvB. An RuvB hexamer assembles on each DNA strand where it exits the tetramer. Each RuvB hexamer is contacted by two RuvA subunits (via domain III) on 2 adjacent RuvB subunits; this complex drives branch migration. In the full resolvosome a probable DNA-RuvA(4)-RuvB(12)-RuvC(2) complex forms which resolves the HJ.</text>
</comment>
<dbReference type="Gene3D" id="1.10.8.10">
    <property type="entry name" value="DNA helicase RuvA subunit, C-terminal domain"/>
    <property type="match status" value="1"/>
</dbReference>
<dbReference type="SUPFAM" id="SSF47781">
    <property type="entry name" value="RuvA domain 2-like"/>
    <property type="match status" value="1"/>
</dbReference>
<comment type="subcellular location">
    <subcellularLocation>
        <location evidence="6">Cytoplasm</location>
    </subcellularLocation>
</comment>
<dbReference type="HAMAP" id="MF_00031">
    <property type="entry name" value="DNA_HJ_migration_RuvA"/>
    <property type="match status" value="1"/>
</dbReference>
<keyword evidence="4 6" id="KW-0233">DNA recombination</keyword>
<dbReference type="Gene3D" id="2.40.50.140">
    <property type="entry name" value="Nucleic acid-binding proteins"/>
    <property type="match status" value="1"/>
</dbReference>
<dbReference type="GO" id="GO:0009378">
    <property type="term" value="F:four-way junction helicase activity"/>
    <property type="evidence" value="ECO:0007669"/>
    <property type="project" value="InterPro"/>
</dbReference>
<keyword evidence="8" id="KW-0547">Nucleotide-binding</keyword>
<dbReference type="Gene3D" id="1.10.150.20">
    <property type="entry name" value="5' to 3' exonuclease, C-terminal subdomain"/>
    <property type="match status" value="1"/>
</dbReference>
<dbReference type="OrthoDB" id="5293449at2"/>
<dbReference type="SMART" id="SM00278">
    <property type="entry name" value="HhH1"/>
    <property type="match status" value="2"/>
</dbReference>
<keyword evidence="9" id="KW-1185">Reference proteome</keyword>
<dbReference type="EMBL" id="SLUO01000006">
    <property type="protein sequence ID" value="TCL58467.1"/>
    <property type="molecule type" value="Genomic_DNA"/>
</dbReference>
<comment type="function">
    <text evidence="6">The RuvA-RuvB-RuvC complex processes Holliday junction (HJ) DNA during genetic recombination and DNA repair, while the RuvA-RuvB complex plays an important role in the rescue of blocked DNA replication forks via replication fork reversal (RFR). RuvA specifically binds to HJ cruciform DNA, conferring on it an open structure. The RuvB hexamer acts as an ATP-dependent pump, pulling dsDNA into and through the RuvAB complex. HJ branch migration allows RuvC to scan DNA until it finds its consensus sequence, where it cleaves and resolves the cruciform DNA.</text>
</comment>
<dbReference type="Pfam" id="PF01330">
    <property type="entry name" value="RuvA_N"/>
    <property type="match status" value="1"/>
</dbReference>
<dbReference type="GO" id="GO:0005737">
    <property type="term" value="C:cytoplasm"/>
    <property type="evidence" value="ECO:0007669"/>
    <property type="project" value="UniProtKB-SubCell"/>
</dbReference>
<dbReference type="InterPro" id="IPR012340">
    <property type="entry name" value="NA-bd_OB-fold"/>
</dbReference>
<dbReference type="SUPFAM" id="SSF46929">
    <property type="entry name" value="DNA helicase RuvA subunit, C-terminal domain"/>
    <property type="match status" value="1"/>
</dbReference>
<evidence type="ECO:0000256" key="1">
    <source>
        <dbReference type="ARBA" id="ARBA00022490"/>
    </source>
</evidence>